<dbReference type="PANTHER" id="PTHR43775">
    <property type="entry name" value="FATTY ACID SYNTHASE"/>
    <property type="match status" value="1"/>
</dbReference>
<feature type="region of interest" description="Disordered" evidence="6">
    <location>
        <begin position="1390"/>
        <end position="1423"/>
    </location>
</feature>
<dbReference type="InterPro" id="IPR042104">
    <property type="entry name" value="PKS_dehydratase_sf"/>
</dbReference>
<keyword evidence="4" id="KW-0511">Multifunctional enzyme</keyword>
<dbReference type="Pfam" id="PF13602">
    <property type="entry name" value="ADH_zinc_N_2"/>
    <property type="match status" value="1"/>
</dbReference>
<dbReference type="SUPFAM" id="SSF50129">
    <property type="entry name" value="GroES-like"/>
    <property type="match status" value="1"/>
</dbReference>
<dbReference type="PROSITE" id="PS00606">
    <property type="entry name" value="KS3_1"/>
    <property type="match status" value="1"/>
</dbReference>
<dbReference type="SMART" id="SM00825">
    <property type="entry name" value="PKS_KS"/>
    <property type="match status" value="1"/>
</dbReference>
<evidence type="ECO:0000256" key="2">
    <source>
        <dbReference type="ARBA" id="ARBA00022553"/>
    </source>
</evidence>
<dbReference type="Gene3D" id="3.40.366.10">
    <property type="entry name" value="Malonyl-Coenzyme A Acyl Carrier Protein, domain 2"/>
    <property type="match status" value="1"/>
</dbReference>
<dbReference type="InterPro" id="IPR020807">
    <property type="entry name" value="PKS_DH"/>
</dbReference>
<evidence type="ECO:0000256" key="5">
    <source>
        <dbReference type="PROSITE-ProRule" id="PRU01363"/>
    </source>
</evidence>
<dbReference type="InterPro" id="IPR020843">
    <property type="entry name" value="ER"/>
</dbReference>
<feature type="active site" description="Proton donor; for dehydratase activity" evidence="5">
    <location>
        <position position="1122"/>
    </location>
</feature>
<dbReference type="InterPro" id="IPR013968">
    <property type="entry name" value="PKS_KR"/>
</dbReference>
<keyword evidence="2" id="KW-0597">Phosphoprotein</keyword>
<dbReference type="PANTHER" id="PTHR43775:SF37">
    <property type="entry name" value="SI:DKEY-61P9.11"/>
    <property type="match status" value="1"/>
</dbReference>
<feature type="domain" description="Carrier" evidence="7">
    <location>
        <begin position="2090"/>
        <end position="2164"/>
    </location>
</feature>
<feature type="compositionally biased region" description="Basic and acidic residues" evidence="6">
    <location>
        <begin position="1400"/>
        <end position="1417"/>
    </location>
</feature>
<evidence type="ECO:0000313" key="11">
    <source>
        <dbReference type="Proteomes" id="UP001165576"/>
    </source>
</evidence>
<dbReference type="InterPro" id="IPR020841">
    <property type="entry name" value="PKS_Beta-ketoAc_synthase_dom"/>
</dbReference>
<keyword evidence="1" id="KW-0596">Phosphopantetheine</keyword>
<gene>
    <name evidence="10" type="ORF">NQF86_07290</name>
</gene>
<dbReference type="Gene3D" id="3.30.70.3290">
    <property type="match status" value="1"/>
</dbReference>
<keyword evidence="11" id="KW-1185">Reference proteome</keyword>
<dbReference type="SUPFAM" id="SSF47336">
    <property type="entry name" value="ACP-like"/>
    <property type="match status" value="1"/>
</dbReference>
<dbReference type="Pfam" id="PF14765">
    <property type="entry name" value="PS-DH"/>
    <property type="match status" value="1"/>
</dbReference>
<dbReference type="Gene3D" id="1.10.1200.10">
    <property type="entry name" value="ACP-like"/>
    <property type="match status" value="1"/>
</dbReference>
<dbReference type="InterPro" id="IPR057326">
    <property type="entry name" value="KR_dom"/>
</dbReference>
<organism evidence="10 11">
    <name type="scientific">Bombella pluederhausensis</name>
    <dbReference type="NCBI Taxonomy" id="2967336"/>
    <lineage>
        <taxon>Bacteria</taxon>
        <taxon>Pseudomonadati</taxon>
        <taxon>Pseudomonadota</taxon>
        <taxon>Alphaproteobacteria</taxon>
        <taxon>Acetobacterales</taxon>
        <taxon>Acetobacteraceae</taxon>
        <taxon>Bombella</taxon>
    </lineage>
</organism>
<comment type="caution">
    <text evidence="10">The sequence shown here is derived from an EMBL/GenBank/DDBJ whole genome shotgun (WGS) entry which is preliminary data.</text>
</comment>
<dbReference type="InterPro" id="IPR014031">
    <property type="entry name" value="Ketoacyl_synth_C"/>
</dbReference>
<proteinExistence type="predicted"/>
<dbReference type="Gene3D" id="3.10.129.110">
    <property type="entry name" value="Polyketide synthase dehydratase"/>
    <property type="match status" value="1"/>
</dbReference>
<dbReference type="Proteomes" id="UP001165576">
    <property type="component" value="Unassembled WGS sequence"/>
</dbReference>
<dbReference type="PROSITE" id="PS01162">
    <property type="entry name" value="QOR_ZETA_CRYSTAL"/>
    <property type="match status" value="1"/>
</dbReference>
<dbReference type="CDD" id="cd00833">
    <property type="entry name" value="PKS"/>
    <property type="match status" value="1"/>
</dbReference>
<dbReference type="SMART" id="SM00827">
    <property type="entry name" value="PKS_AT"/>
    <property type="match status" value="1"/>
</dbReference>
<dbReference type="InterPro" id="IPR009081">
    <property type="entry name" value="PP-bd_ACP"/>
</dbReference>
<keyword evidence="3" id="KW-0808">Transferase</keyword>
<dbReference type="InterPro" id="IPR014043">
    <property type="entry name" value="Acyl_transferase_dom"/>
</dbReference>
<dbReference type="InterPro" id="IPR001227">
    <property type="entry name" value="Ac_transferase_dom_sf"/>
</dbReference>
<dbReference type="PROSITE" id="PS52019">
    <property type="entry name" value="PKS_MFAS_DH"/>
    <property type="match status" value="1"/>
</dbReference>
<dbReference type="Pfam" id="PF02801">
    <property type="entry name" value="Ketoacyl-synt_C"/>
    <property type="match status" value="1"/>
</dbReference>
<evidence type="ECO:0000313" key="10">
    <source>
        <dbReference type="EMBL" id="MCX5618468.1"/>
    </source>
</evidence>
<dbReference type="SMART" id="SM00829">
    <property type="entry name" value="PKS_ER"/>
    <property type="match status" value="1"/>
</dbReference>
<dbReference type="PROSITE" id="PS52004">
    <property type="entry name" value="KS3_2"/>
    <property type="match status" value="1"/>
</dbReference>
<dbReference type="SUPFAM" id="SSF51735">
    <property type="entry name" value="NAD(P)-binding Rossmann-fold domains"/>
    <property type="match status" value="3"/>
</dbReference>
<dbReference type="InterPro" id="IPR049900">
    <property type="entry name" value="PKS_mFAS_DH"/>
</dbReference>
<accession>A0ABT3WIG2</accession>
<dbReference type="InterPro" id="IPR014030">
    <property type="entry name" value="Ketoacyl_synth_N"/>
</dbReference>
<dbReference type="InterPro" id="IPR016035">
    <property type="entry name" value="Acyl_Trfase/lysoPLipase"/>
</dbReference>
<dbReference type="InterPro" id="IPR049551">
    <property type="entry name" value="PKS_DH_C"/>
</dbReference>
<name>A0ABT3WIG2_9PROT</name>
<dbReference type="Pfam" id="PF00698">
    <property type="entry name" value="Acyl_transf_1"/>
    <property type="match status" value="1"/>
</dbReference>
<dbReference type="InterPro" id="IPR002364">
    <property type="entry name" value="Quin_OxRdtase/zeta-crystal_CS"/>
</dbReference>
<dbReference type="Pfam" id="PF00109">
    <property type="entry name" value="ketoacyl-synt"/>
    <property type="match status" value="1"/>
</dbReference>
<dbReference type="InterPro" id="IPR049552">
    <property type="entry name" value="PKS_DH_N"/>
</dbReference>
<feature type="domain" description="Ketosynthase family 3 (KS3)" evidence="8">
    <location>
        <begin position="7"/>
        <end position="436"/>
    </location>
</feature>
<dbReference type="Pfam" id="PF00550">
    <property type="entry name" value="PP-binding"/>
    <property type="match status" value="1"/>
</dbReference>
<dbReference type="Gene3D" id="3.90.180.10">
    <property type="entry name" value="Medium-chain alcohol dehydrogenases, catalytic domain"/>
    <property type="match status" value="1"/>
</dbReference>
<evidence type="ECO:0000256" key="1">
    <source>
        <dbReference type="ARBA" id="ARBA00022450"/>
    </source>
</evidence>
<dbReference type="EMBL" id="JANIDY010000003">
    <property type="protein sequence ID" value="MCX5618468.1"/>
    <property type="molecule type" value="Genomic_DNA"/>
</dbReference>
<feature type="region of interest" description="C-terminal hotdog fold" evidence="5">
    <location>
        <begin position="1059"/>
        <end position="1204"/>
    </location>
</feature>
<evidence type="ECO:0000256" key="4">
    <source>
        <dbReference type="ARBA" id="ARBA00023268"/>
    </source>
</evidence>
<dbReference type="InterPro" id="IPR016039">
    <property type="entry name" value="Thiolase-like"/>
</dbReference>
<protein>
    <submittedName>
        <fullName evidence="10">SDR family NAD(P)-dependent oxidoreductase</fullName>
    </submittedName>
</protein>
<dbReference type="SMART" id="SM00822">
    <property type="entry name" value="PKS_KR"/>
    <property type="match status" value="1"/>
</dbReference>
<dbReference type="CDD" id="cd05195">
    <property type="entry name" value="enoyl_red"/>
    <property type="match status" value="1"/>
</dbReference>
<dbReference type="InterPro" id="IPR020806">
    <property type="entry name" value="PKS_PP-bd"/>
</dbReference>
<evidence type="ECO:0000256" key="6">
    <source>
        <dbReference type="SAM" id="MobiDB-lite"/>
    </source>
</evidence>
<dbReference type="InterPro" id="IPR050091">
    <property type="entry name" value="PKS_NRPS_Biosynth_Enz"/>
</dbReference>
<dbReference type="PROSITE" id="PS50075">
    <property type="entry name" value="CARRIER"/>
    <property type="match status" value="1"/>
</dbReference>
<dbReference type="Gene3D" id="3.40.50.720">
    <property type="entry name" value="NAD(P)-binding Rossmann-like Domain"/>
    <property type="match status" value="3"/>
</dbReference>
<feature type="domain" description="PKS/mFAS DH" evidence="9">
    <location>
        <begin position="924"/>
        <end position="1204"/>
    </location>
</feature>
<evidence type="ECO:0000259" key="9">
    <source>
        <dbReference type="PROSITE" id="PS52019"/>
    </source>
</evidence>
<dbReference type="SUPFAM" id="SSF53901">
    <property type="entry name" value="Thiolase-like"/>
    <property type="match status" value="1"/>
</dbReference>
<sequence>MSQTYNPDEIAIIGVGCVLPAGLGDKEALWQFLLERRDGCVAVPADRWGRKRFYDPVDQTPGKTTMQYGHFMNPDDHQFEPLFFGISPREGMVMDIQQRLLLGVAWRAMENAGVIASSLAGTRTGVFMGSFTQDQLVQCGSPFMQSQIRDQFAAVSAGMTMYAARIAHVFGLQGPAIAMDTACSSSLVALHQACNSLRLGECDVALAGGVNFMASPQTAMLMTKGHFLAKDGRSKSFAADADGYGRGEGCVILMLKRLKDAMRDGDDIRGVVCSSGVNQDGRTPVLTMPDADAQETLIRDVLRRANVEAQDVAYVEAHGTGTPVGDPIEVKAIAQAIGQYQPEGQKVLIGSVKANLGHMEAAAGGVAVLKTMLCLEHGKVPGQANLKELNPAIPFDDYRVQVAQGEATPLPERDRLYAVVNSFGYGGTNAVALLRRPTETERNSARRKAVREHRLKGVRPTGFMRRVPLLLSAFSEASLGHMAGAYASRLDEGKAERSTWEALCFSAAQYRARFRQRAVILPEQGENEVVQAHEALQALSEGKTHPALFTGKAVVDEAVKPVFLFSGMGPQWWGMGRYLLRKGPADVRALAQRCDELFVKLAGWSLREELLKPESKSRVQETEVAQPAIFLVQVCLAAFFTRHGVMPGAIIGHSVGEVAAAYVSGALELEDAVTVIYHRSRLQATRAGKGTMLAVGMSRNVLEGRLEAFKGKLTIAAINSSESCTVVGPRKELEALEAGCTKEGVFARFLKVDVPYHSPEMAAIEKKMLSSLAHIKPKAPTVPLYSTVTGKVWEENERHDAAYWYANAREPVLFHDAMRAMLKDGYAVFLELAAHPVLGTSVTGCAEEGRYEVAVIPTLRRKQDDAAGLLRALIRLTLSGAEPDWRYVLRPERTELPLYRWEVENKAWLETEASRRDRLDEQVHPVLGTPSLLESRAWRADIGVVSMEWLMDHKVHGMALFPAAAYIEAALAAHSQLEAKAPAVIEEVTINTPLVVQEGQAPVVMWRFDMTTRRLVFDSETVSWNGDWQAHGQATVLQSAPWCAASEKNRNFDFKALCAGTTRFEGAEVYKAFAAMGLDYGPAFQTMRNLYRGEGYSVAEVVLGEAQAATLKDYHLHPALLDGAMHALIGAFPFEEQKDVYVPAAIERISYMGQKVDRAYVKATPTLRTHRKIVADLRLYTMEGELLCEVLGLCCRRVARSGNDASSAARLVYAPNWVSAERQVLLSEPLAVTLLGEGDGLAAQVAELLKDNGADLTVSAGLSGKELADTLDQEPFLNRQRALVLFPRAGDDYQQCLEDMAACVELLQRVPMRGRKRRLPVIIVTRGAYDVAGQAQALQRAYHGLFRGAEAERMDLAIRCVDVPAEGVEELLEDLAAELVLEDPSEDTVWLRPATGQSPAEKKTGKAAKADAGKAEEGEAPAAETVERLVQRLVSPPLEPEPQPIPLEEIMGGKDDGTIGVRLESSKSGALEGVTWQAFAVPEPGPGEVKIRTRMASLNFKDVLKAMSLLPESVTEGTFSGDDLGLECVVEVESVGEGVDNMKPGDLFALVYPDSFSYRRIVGVKELAYCALPLSEEMLQFPLEQIAGVPLVFVTSYYTLVHLAQLQEGESVLIHAGAGGVGQAAIQIAKLRKAVIYSTAGNPEKREYLREQGCAGVWDSRTLEFVDGIREATNGRGVDVVLNSLPGEAMVHSLKLVAPMGRFVEIGKRDIVEHRALDLMPFNENLAYFSFDMDRMMPHEKLYGIMDEIMLLARQGKLSFPQTRIFKAAEASEAFRYLMSSRHIGKIMISYEDMSGLKARPLPRVLPGFSRKGAYLVTGGMGGFGLKTAEYLLSQGAGVLHLVGRSLPKDPERKKAIATLKKLAESAGGKVVTHRLDVTDNGAVSKLVKKLAREDMPLRGVFHAAGVVDDQLISKMDAANVAHVMAPKVLGAQALDEATRGLELDHFVLYSSFTAEIGNLGQSSYIAANSYLNALAENRRQQGLPALAVGWGAIGDVGMLTESDAAGRMFDVAGIKTMTAADCLKHLPVLYGVDRSDVSLVDLNWVQVFGALAWLKPSARFTLLQQESRKGGISDSVQLLMNMPENERLDYVLLRLKQQLGSVLQVDPESIEDSARLSELGIDSLAGVELQTAIRSEFGVDVSLVLLARNETIIEMARSLLRQAVMMVQQGGSVTLEGAQAAVGGA</sequence>
<dbReference type="InterPro" id="IPR018201">
    <property type="entry name" value="Ketoacyl_synth_AS"/>
</dbReference>
<feature type="region of interest" description="N-terminal hotdog fold" evidence="5">
    <location>
        <begin position="924"/>
        <end position="1043"/>
    </location>
</feature>
<dbReference type="SUPFAM" id="SSF52151">
    <property type="entry name" value="FabD/lysophospholipase-like"/>
    <property type="match status" value="1"/>
</dbReference>
<dbReference type="InterPro" id="IPR011032">
    <property type="entry name" value="GroES-like_sf"/>
</dbReference>
<dbReference type="InterPro" id="IPR016036">
    <property type="entry name" value="Malonyl_transacylase_ACP-bd"/>
</dbReference>
<feature type="active site" description="Proton acceptor; for dehydratase activity" evidence="5">
    <location>
        <position position="953"/>
    </location>
</feature>
<dbReference type="SMART" id="SM00823">
    <property type="entry name" value="PKS_PP"/>
    <property type="match status" value="1"/>
</dbReference>
<dbReference type="SMART" id="SM01294">
    <property type="entry name" value="PKS_PP_betabranch"/>
    <property type="match status" value="1"/>
</dbReference>
<evidence type="ECO:0000259" key="7">
    <source>
        <dbReference type="PROSITE" id="PS50075"/>
    </source>
</evidence>
<evidence type="ECO:0000256" key="3">
    <source>
        <dbReference type="ARBA" id="ARBA00022679"/>
    </source>
</evidence>
<dbReference type="InterPro" id="IPR036736">
    <property type="entry name" value="ACP-like_sf"/>
</dbReference>
<evidence type="ECO:0000259" key="8">
    <source>
        <dbReference type="PROSITE" id="PS52004"/>
    </source>
</evidence>
<dbReference type="InterPro" id="IPR036291">
    <property type="entry name" value="NAD(P)-bd_dom_sf"/>
</dbReference>
<dbReference type="Pfam" id="PF08659">
    <property type="entry name" value="KR"/>
    <property type="match status" value="1"/>
</dbReference>
<dbReference type="RefSeq" id="WP_266116970.1">
    <property type="nucleotide sequence ID" value="NZ_JANIDY010000003.1"/>
</dbReference>
<reference evidence="10" key="1">
    <citation type="submission" date="2022-07" db="EMBL/GenBank/DDBJ databases">
        <title>Bombella genomes.</title>
        <authorList>
            <person name="Harer L."/>
            <person name="Styblova S."/>
            <person name="Ehrmann M."/>
        </authorList>
    </citation>
    <scope>NUCLEOTIDE SEQUENCE</scope>
    <source>
        <strain evidence="10">TMW 2.2543</strain>
    </source>
</reference>
<dbReference type="SMART" id="SM00826">
    <property type="entry name" value="PKS_DH"/>
    <property type="match status" value="1"/>
</dbReference>
<dbReference type="SUPFAM" id="SSF55048">
    <property type="entry name" value="Probable ACP-binding domain of malonyl-CoA ACP transacylase"/>
    <property type="match status" value="1"/>
</dbReference>
<dbReference type="Pfam" id="PF21089">
    <property type="entry name" value="PKS_DH_N"/>
    <property type="match status" value="1"/>
</dbReference>
<dbReference type="Gene3D" id="3.40.47.10">
    <property type="match status" value="1"/>
</dbReference>